<dbReference type="AlphaFoldDB" id="A0AAN7H5A6"/>
<feature type="region of interest" description="Disordered" evidence="1">
    <location>
        <begin position="131"/>
        <end position="216"/>
    </location>
</feature>
<feature type="compositionally biased region" description="Basic and acidic residues" evidence="1">
    <location>
        <begin position="509"/>
        <end position="523"/>
    </location>
</feature>
<gene>
    <name evidence="3" type="ORF">QBC38DRAFT_171414</name>
</gene>
<feature type="compositionally biased region" description="Polar residues" evidence="1">
    <location>
        <begin position="473"/>
        <end position="487"/>
    </location>
</feature>
<reference evidence="3" key="1">
    <citation type="journal article" date="2023" name="Mol. Phylogenet. Evol.">
        <title>Genome-scale phylogeny and comparative genomics of the fungal order Sordariales.</title>
        <authorList>
            <person name="Hensen N."/>
            <person name="Bonometti L."/>
            <person name="Westerberg I."/>
            <person name="Brannstrom I.O."/>
            <person name="Guillou S."/>
            <person name="Cros-Aarteil S."/>
            <person name="Calhoun S."/>
            <person name="Haridas S."/>
            <person name="Kuo A."/>
            <person name="Mondo S."/>
            <person name="Pangilinan J."/>
            <person name="Riley R."/>
            <person name="LaButti K."/>
            <person name="Andreopoulos B."/>
            <person name="Lipzen A."/>
            <person name="Chen C."/>
            <person name="Yan M."/>
            <person name="Daum C."/>
            <person name="Ng V."/>
            <person name="Clum A."/>
            <person name="Steindorff A."/>
            <person name="Ohm R.A."/>
            <person name="Martin F."/>
            <person name="Silar P."/>
            <person name="Natvig D.O."/>
            <person name="Lalanne C."/>
            <person name="Gautier V."/>
            <person name="Ament-Velasquez S.L."/>
            <person name="Kruys A."/>
            <person name="Hutchinson M.I."/>
            <person name="Powell A.J."/>
            <person name="Barry K."/>
            <person name="Miller A.N."/>
            <person name="Grigoriev I.V."/>
            <person name="Debuchy R."/>
            <person name="Gladieux P."/>
            <person name="Hiltunen Thoren M."/>
            <person name="Johannesson H."/>
        </authorList>
    </citation>
    <scope>NUCLEOTIDE SEQUENCE</scope>
    <source>
        <strain evidence="3">CBS 990.96</strain>
    </source>
</reference>
<feature type="domain" description="DUF7514" evidence="2">
    <location>
        <begin position="233"/>
        <end position="406"/>
    </location>
</feature>
<organism evidence="3 4">
    <name type="scientific">Podospora fimiseda</name>
    <dbReference type="NCBI Taxonomy" id="252190"/>
    <lineage>
        <taxon>Eukaryota</taxon>
        <taxon>Fungi</taxon>
        <taxon>Dikarya</taxon>
        <taxon>Ascomycota</taxon>
        <taxon>Pezizomycotina</taxon>
        <taxon>Sordariomycetes</taxon>
        <taxon>Sordariomycetidae</taxon>
        <taxon>Sordariales</taxon>
        <taxon>Podosporaceae</taxon>
        <taxon>Podospora</taxon>
    </lineage>
</organism>
<dbReference type="PANTHER" id="PTHR39611">
    <property type="entry name" value="HYDROXYPROLINE-RICH GLYCOPROTEIN DZ-HRGP-RELATED"/>
    <property type="match status" value="1"/>
</dbReference>
<dbReference type="PANTHER" id="PTHR39611:SF1">
    <property type="entry name" value="HYDROXYPROLINE-RICH GLYCOPROTEIN DZ-HRGP"/>
    <property type="match status" value="1"/>
</dbReference>
<dbReference type="EMBL" id="MU865324">
    <property type="protein sequence ID" value="KAK4228019.1"/>
    <property type="molecule type" value="Genomic_DNA"/>
</dbReference>
<feature type="compositionally biased region" description="Acidic residues" evidence="1">
    <location>
        <begin position="28"/>
        <end position="41"/>
    </location>
</feature>
<feature type="compositionally biased region" description="Polar residues" evidence="1">
    <location>
        <begin position="57"/>
        <end position="73"/>
    </location>
</feature>
<evidence type="ECO:0000313" key="3">
    <source>
        <dbReference type="EMBL" id="KAK4228019.1"/>
    </source>
</evidence>
<name>A0AAN7H5A6_9PEZI</name>
<dbReference type="Proteomes" id="UP001301958">
    <property type="component" value="Unassembled WGS sequence"/>
</dbReference>
<reference evidence="3" key="2">
    <citation type="submission" date="2023-05" db="EMBL/GenBank/DDBJ databases">
        <authorList>
            <consortium name="Lawrence Berkeley National Laboratory"/>
            <person name="Steindorff A."/>
            <person name="Hensen N."/>
            <person name="Bonometti L."/>
            <person name="Westerberg I."/>
            <person name="Brannstrom I.O."/>
            <person name="Guillou S."/>
            <person name="Cros-Aarteil S."/>
            <person name="Calhoun S."/>
            <person name="Haridas S."/>
            <person name="Kuo A."/>
            <person name="Mondo S."/>
            <person name="Pangilinan J."/>
            <person name="Riley R."/>
            <person name="Labutti K."/>
            <person name="Andreopoulos B."/>
            <person name="Lipzen A."/>
            <person name="Chen C."/>
            <person name="Yanf M."/>
            <person name="Daum C."/>
            <person name="Ng V."/>
            <person name="Clum A."/>
            <person name="Ohm R."/>
            <person name="Martin F."/>
            <person name="Silar P."/>
            <person name="Natvig D."/>
            <person name="Lalanne C."/>
            <person name="Gautier V."/>
            <person name="Ament-Velasquez S.L."/>
            <person name="Kruys A."/>
            <person name="Hutchinson M.I."/>
            <person name="Powell A.J."/>
            <person name="Barry K."/>
            <person name="Miller A.N."/>
            <person name="Grigoriev I.V."/>
            <person name="Debuchy R."/>
            <person name="Gladieux P."/>
            <person name="Thoren M.H."/>
            <person name="Johannesson H."/>
        </authorList>
    </citation>
    <scope>NUCLEOTIDE SEQUENCE</scope>
    <source>
        <strain evidence="3">CBS 990.96</strain>
    </source>
</reference>
<dbReference type="Pfam" id="PF24355">
    <property type="entry name" value="DUF7514"/>
    <property type="match status" value="1"/>
</dbReference>
<proteinExistence type="predicted"/>
<protein>
    <recommendedName>
        <fullName evidence="2">DUF7514 domain-containing protein</fullName>
    </recommendedName>
</protein>
<feature type="compositionally biased region" description="Polar residues" evidence="1">
    <location>
        <begin position="1"/>
        <end position="14"/>
    </location>
</feature>
<sequence>MSFTQSPTSWTNQPAFFPASVETKQDDNDSTEFDDSGDESYGDSAVDLGKYDVVKKTASNTTGPKQNNTTTQLAELLMQQQQQQQNQGRKDSASTESTLIFVQELRKILQEKEEFKANEIRKIIKEELDQIHTASGTKQSPAPAPDIRLQPPSGGSTRAPSPRVQPRPRSYTNETSASTQPDLSPRSNTIPGVQWSNSVPPVSSPAGTGWSSSPTSFTGRSPFEISAVDAKWGQLFDEKGVETKRLSQILTGIGQYILEEFLPQKTTVINPEKLASFYAHHKVDSEPHPFTDIFRNRSLSQQFYSKLQDLFESLSCEYYLIPSSSSGSPKPIVPSLTPQGWQRWMTLSIRSYPDVEARRFSSVFSTLPINAVSLLDGKLERLPKQISRHLFPEKPDISLQSLFNKALDAMRRSSSETTTTRAISPRSRYRPASNSSGVPSPPSSLTGDDEYIIRKERRSSNASARRDPPPPNSSRTTTGYHRNSVSGGLSGYPAPFGRSVSDASVYTSEKGRRESKSRDDEKRSRRNSVISNHSRSGSVVSSDRRG</sequence>
<dbReference type="InterPro" id="IPR055936">
    <property type="entry name" value="DUF7514"/>
</dbReference>
<evidence type="ECO:0000259" key="2">
    <source>
        <dbReference type="Pfam" id="PF24355"/>
    </source>
</evidence>
<accession>A0AAN7H5A6</accession>
<feature type="compositionally biased region" description="Polar residues" evidence="1">
    <location>
        <begin position="170"/>
        <end position="216"/>
    </location>
</feature>
<feature type="region of interest" description="Disordered" evidence="1">
    <location>
        <begin position="409"/>
        <end position="546"/>
    </location>
</feature>
<comment type="caution">
    <text evidence="3">The sequence shown here is derived from an EMBL/GenBank/DDBJ whole genome shotgun (WGS) entry which is preliminary data.</text>
</comment>
<feature type="compositionally biased region" description="Low complexity" evidence="1">
    <location>
        <begin position="534"/>
        <end position="546"/>
    </location>
</feature>
<evidence type="ECO:0000313" key="4">
    <source>
        <dbReference type="Proteomes" id="UP001301958"/>
    </source>
</evidence>
<feature type="region of interest" description="Disordered" evidence="1">
    <location>
        <begin position="1"/>
        <end position="95"/>
    </location>
</feature>
<evidence type="ECO:0000256" key="1">
    <source>
        <dbReference type="SAM" id="MobiDB-lite"/>
    </source>
</evidence>
<keyword evidence="4" id="KW-1185">Reference proteome</keyword>